<evidence type="ECO:0000313" key="2">
    <source>
        <dbReference type="WBParaSite" id="PS1159_v2.g19151.t1"/>
    </source>
</evidence>
<protein>
    <submittedName>
        <fullName evidence="2">Phospholipase</fullName>
    </submittedName>
</protein>
<sequence>MEQFHTIDSATNNDEGNQKYVDSNPSSKTKTKSGDMIYPSTKECKCFNDPTLRKRKNHRDHFPYLSIYEKRDECRSNGYLLRGVPIDIEIKEVKEDPAVIGYFSDPVSYIIRIKHGKHVWQDEKRWIDFIVLDKRLKAHRLKHRLSRPFKRRRKNKQNQQIIPDDWNYGMRHRRGCPYRWSIDSDEFDMTTIEEEPHSNVNNLQMIPRFPSVPKENVTERKMKLESWLQHVLHIPDIKNFNETTKFLDISRFSFIKGIGKKSHEGVVRKRLAVGGEVNMDCSQMCLHYFIPKIKRWLVIKDSYMFYTDLQKEVIRLVILIDEKFKVKPRDLGVAGFSPTEFSLVNEDYKLYIKCNRKEDAVQWKLAIRDILQTTGAIWLEHKRFKSTYPVRSEENYSQTFVDGCDYWARAADMMEQAREEIYIGHWWLSPESYLKKPIHHGSKWRLDHILKRAAERGVRVFVLLFKEFSQGMCSKYCKRTLQGLHPNIKVIRHPDHGHCHATFLWTHHEKFIVVDQLIAFVGGIDFTYGRWDDHRHVLSDLGYVDVLPSIKNEQTESIESALTSAVDAATKAIIADTNLSELRKNKKKPHRRIELLFLKLDGECLEKNAFSITQSEQQNGKRMFKLSKLKGPKNVFEEDLTEAAIDGTEFHNAEDVSFTVDSDKVTLLTPLESTEKDISKEKPQLSNSSKILSNSIIQTYQKTIPEGTDLIRVSVINPDPYEIHETTAHTFGGTHSYSKNPFRRLYENIAIQLRRLRFSRESKTIEEYVINFYVIQKQQVEIGKKETAGKLFPGKDYVNFIFKDIVDADDAFSDFTDRYHMPRMPWHDSQTGTYGEAARDVARHFIQRWNAAKREKLRNNDAYPYLIPKSYDNIRVPSAIINEDMYKTEVQVLRSVTRWSALTDKTEDSIHQAYISLMENAKHYIYIENQFFVSMINNADVSNEISKTICDRIIRAHRNKETFRVYIMLPLLPAMEADIKSSEYNVILTMLSFLYSSLSRGSYCLLGRLKEAGIEDPFEYLCFTSLRTYDELAGKLYSELVYIHSKFMIIDDLHVINSSANINDRSLVGDRDSELALCITDTEFIKIKMNGEEYFAGRHAHALRMRCMKEHLGMLPGMRSPPKHEIDCSDPVIDSFFQGTWRRLAEENTKIFEEVFRPLPTDKVKTLSELEEWTKETPLSTSDPKAAQERLKSITGHLVSFSLDFMEKENIKPTDYLFTPQAHAPTALFV</sequence>
<name>A0AC35FNB0_9BILA</name>
<reference evidence="2" key="1">
    <citation type="submission" date="2022-11" db="UniProtKB">
        <authorList>
            <consortium name="WormBaseParasite"/>
        </authorList>
    </citation>
    <scope>IDENTIFICATION</scope>
</reference>
<dbReference type="WBParaSite" id="PS1159_v2.g19151.t1">
    <property type="protein sequence ID" value="PS1159_v2.g19151.t1"/>
    <property type="gene ID" value="PS1159_v2.g19151"/>
</dbReference>
<evidence type="ECO:0000313" key="1">
    <source>
        <dbReference type="Proteomes" id="UP000887580"/>
    </source>
</evidence>
<dbReference type="Proteomes" id="UP000887580">
    <property type="component" value="Unplaced"/>
</dbReference>
<proteinExistence type="predicted"/>
<organism evidence="1 2">
    <name type="scientific">Panagrolaimus sp. PS1159</name>
    <dbReference type="NCBI Taxonomy" id="55785"/>
    <lineage>
        <taxon>Eukaryota</taxon>
        <taxon>Metazoa</taxon>
        <taxon>Ecdysozoa</taxon>
        <taxon>Nematoda</taxon>
        <taxon>Chromadorea</taxon>
        <taxon>Rhabditida</taxon>
        <taxon>Tylenchina</taxon>
        <taxon>Panagrolaimomorpha</taxon>
        <taxon>Panagrolaimoidea</taxon>
        <taxon>Panagrolaimidae</taxon>
        <taxon>Panagrolaimus</taxon>
    </lineage>
</organism>
<accession>A0AC35FNB0</accession>